<dbReference type="GO" id="GO:0005829">
    <property type="term" value="C:cytosol"/>
    <property type="evidence" value="ECO:0007669"/>
    <property type="project" value="TreeGrafter"/>
</dbReference>
<dbReference type="SUPFAM" id="SSF46785">
    <property type="entry name" value="Winged helix' DNA-binding domain"/>
    <property type="match status" value="1"/>
</dbReference>
<dbReference type="InterPro" id="IPR004476">
    <property type="entry name" value="RNase_II/RNase_R"/>
</dbReference>
<comment type="caution">
    <text evidence="10">The sequence shown here is derived from an EMBL/GenBank/DDBJ whole genome shotgun (WGS) entry which is preliminary data.</text>
</comment>
<dbReference type="Pfam" id="PF00773">
    <property type="entry name" value="RNB"/>
    <property type="match status" value="1"/>
</dbReference>
<gene>
    <name evidence="8 10" type="primary">rnr</name>
    <name evidence="10" type="ORF">DQK91_08875</name>
</gene>
<protein>
    <recommendedName>
        <fullName evidence="8">Ribonuclease R</fullName>
        <shortName evidence="8">RNase R</shortName>
        <ecNumber evidence="8">3.1.13.1</ecNumber>
    </recommendedName>
</protein>
<dbReference type="InterPro" id="IPR013223">
    <property type="entry name" value="RNase_B_OB_dom"/>
</dbReference>
<keyword evidence="4 8" id="KW-0540">Nuclease</keyword>
<dbReference type="Pfam" id="PF00575">
    <property type="entry name" value="S1"/>
    <property type="match status" value="1"/>
</dbReference>
<dbReference type="OrthoDB" id="9764149at2"/>
<accession>A0A6P1ZKT6</accession>
<comment type="subcellular location">
    <subcellularLocation>
        <location evidence="2 8">Cytoplasm</location>
    </subcellularLocation>
</comment>
<dbReference type="NCBIfam" id="TIGR00358">
    <property type="entry name" value="3_prime_RNase"/>
    <property type="match status" value="1"/>
</dbReference>
<reference evidence="10 11" key="1">
    <citation type="submission" date="2018-06" db="EMBL/GenBank/DDBJ databases">
        <title>Complete genome of Desulfovibrio marinus P48SEP.</title>
        <authorList>
            <person name="Crispim J.S."/>
            <person name="Vidigal P.M.P."/>
            <person name="Silva L.C.F."/>
            <person name="Araujo L.C."/>
            <person name="Laguardia C.N."/>
            <person name="Dias R.S."/>
            <person name="Sousa M.P."/>
            <person name="Paula S.O."/>
            <person name="Silva C."/>
        </authorList>
    </citation>
    <scope>NUCLEOTIDE SEQUENCE [LARGE SCALE GENOMIC DNA]</scope>
    <source>
        <strain evidence="10 11">P48SEP</strain>
    </source>
</reference>
<dbReference type="PANTHER" id="PTHR23355">
    <property type="entry name" value="RIBONUCLEASE"/>
    <property type="match status" value="1"/>
</dbReference>
<evidence type="ECO:0000256" key="6">
    <source>
        <dbReference type="ARBA" id="ARBA00022839"/>
    </source>
</evidence>
<dbReference type="SMART" id="SM00955">
    <property type="entry name" value="RNB"/>
    <property type="match status" value="1"/>
</dbReference>
<comment type="function">
    <text evidence="8">3'-5' exoribonuclease that releases 5'-nucleoside monophosphates and is involved in maturation of structured RNAs.</text>
</comment>
<dbReference type="InterPro" id="IPR011805">
    <property type="entry name" value="RNase_R"/>
</dbReference>
<feature type="domain" description="S1 motif" evidence="9">
    <location>
        <begin position="638"/>
        <end position="719"/>
    </location>
</feature>
<evidence type="ECO:0000313" key="10">
    <source>
        <dbReference type="EMBL" id="TVM34673.1"/>
    </source>
</evidence>
<dbReference type="PROSITE" id="PS50126">
    <property type="entry name" value="S1"/>
    <property type="match status" value="1"/>
</dbReference>
<keyword evidence="7 8" id="KW-0694">RNA-binding</keyword>
<evidence type="ECO:0000256" key="8">
    <source>
        <dbReference type="HAMAP-Rule" id="MF_01895"/>
    </source>
</evidence>
<evidence type="ECO:0000313" key="11">
    <source>
        <dbReference type="Proteomes" id="UP000434052"/>
    </source>
</evidence>
<keyword evidence="6 8" id="KW-0269">Exonuclease</keyword>
<dbReference type="SMART" id="SM00357">
    <property type="entry name" value="CSP"/>
    <property type="match status" value="1"/>
</dbReference>
<dbReference type="CDD" id="cd04471">
    <property type="entry name" value="S1_RNase_R"/>
    <property type="match status" value="1"/>
</dbReference>
<dbReference type="GO" id="GO:0006402">
    <property type="term" value="P:mRNA catabolic process"/>
    <property type="evidence" value="ECO:0007669"/>
    <property type="project" value="TreeGrafter"/>
</dbReference>
<dbReference type="SMART" id="SM00316">
    <property type="entry name" value="S1"/>
    <property type="match status" value="1"/>
</dbReference>
<dbReference type="GO" id="GO:0008859">
    <property type="term" value="F:exoribonuclease II activity"/>
    <property type="evidence" value="ECO:0007669"/>
    <property type="project" value="UniProtKB-UniRule"/>
</dbReference>
<dbReference type="Gene3D" id="2.40.50.140">
    <property type="entry name" value="Nucleic acid-binding proteins"/>
    <property type="match status" value="2"/>
</dbReference>
<dbReference type="InterPro" id="IPR036390">
    <property type="entry name" value="WH_DNA-bd_sf"/>
</dbReference>
<evidence type="ECO:0000256" key="2">
    <source>
        <dbReference type="ARBA" id="ARBA00004496"/>
    </source>
</evidence>
<dbReference type="EC" id="3.1.13.1" evidence="8"/>
<dbReference type="Proteomes" id="UP000434052">
    <property type="component" value="Unassembled WGS sequence"/>
</dbReference>
<dbReference type="RefSeq" id="WP_144304994.1">
    <property type="nucleotide sequence ID" value="NZ_QMIF01000004.1"/>
</dbReference>
<sequence length="722" mass="81561">MAKKKKSKKGKDAWGLDPRKVINILREAGKPLSSQDILKTLGASKKDKHRLKSVLHELMDKGKVYRLKRGAYGLPENLHIVTGTLEVQRSGVGFVIPDDKRRQDIFVHPGNMDEAWHDDRVAVAVLPGRKGRRAEGRITKVLERGHKTLAARLLRRLGDYYLLEPTEPRIKARFMLDEGDVGAEPQPNDIYMVEVGDQLDQGIWEVKFLAKLGQEDDPSVQEELVKENHSIPRAFAQHVLAEANALPEHPSPQDWEGREDLREVSFVTIDGAKARDFDDAVYVEKEGKGWRLWVAIADVSHFVKAGSALDREARERGNSYYFPQSVEPMFPERLSNGLCSLNPAVERLVMVAEVPFTADGQPGESKAYNAVIKSHARLTYAQVKRAVLDKDEKERTAIQHVMPMLEEAERLARVLHAERRARGTLDFDLPEPEIHFNLYGEAVDITPKTRHFGHQIIEEFMIAANEAVARMLTEAERPCMYRIHPSPNPEKLGSLFDLLSATELADKLPKVRGGESVSPLELQQLLDAAEGTDFEFLVNRLTLRTMMQAKYSPQNEGHYGLASDCYCHFTSPIRRYADLVVHRSLKNYVAGKDVEALPGPNGMKNLGGALSDTERKAMDAEREILKRLTILFLQDKVGEEFTGVINSLADFGFWVELEQVMAEGLVRLSSLDDDYYGYFPERQRLVGERTGKQLRLGQRVRVTLTDVNLSRLEVNLELIEPL</sequence>
<evidence type="ECO:0000256" key="7">
    <source>
        <dbReference type="ARBA" id="ARBA00022884"/>
    </source>
</evidence>
<evidence type="ECO:0000256" key="5">
    <source>
        <dbReference type="ARBA" id="ARBA00022801"/>
    </source>
</evidence>
<comment type="similarity">
    <text evidence="8">Belongs to the RNR ribonuclease family. RNase R subfamily.</text>
</comment>
<organism evidence="10 11">
    <name type="scientific">Oceanidesulfovibrio marinus</name>
    <dbReference type="NCBI Taxonomy" id="370038"/>
    <lineage>
        <taxon>Bacteria</taxon>
        <taxon>Pseudomonadati</taxon>
        <taxon>Thermodesulfobacteriota</taxon>
        <taxon>Desulfovibrionia</taxon>
        <taxon>Desulfovibrionales</taxon>
        <taxon>Desulfovibrionaceae</taxon>
        <taxon>Oceanidesulfovibrio</taxon>
    </lineage>
</organism>
<dbReference type="InterPro" id="IPR011129">
    <property type="entry name" value="CSD"/>
</dbReference>
<dbReference type="InterPro" id="IPR050180">
    <property type="entry name" value="RNR_Ribonuclease"/>
</dbReference>
<dbReference type="InterPro" id="IPR012340">
    <property type="entry name" value="NA-bd_OB-fold"/>
</dbReference>
<evidence type="ECO:0000256" key="4">
    <source>
        <dbReference type="ARBA" id="ARBA00022722"/>
    </source>
</evidence>
<dbReference type="PANTHER" id="PTHR23355:SF9">
    <property type="entry name" value="DIS3-LIKE EXONUCLEASE 2"/>
    <property type="match status" value="1"/>
</dbReference>
<dbReference type="AlphaFoldDB" id="A0A6P1ZKT6"/>
<evidence type="ECO:0000256" key="1">
    <source>
        <dbReference type="ARBA" id="ARBA00001849"/>
    </source>
</evidence>
<proteinExistence type="inferred from homology"/>
<dbReference type="Pfam" id="PF08206">
    <property type="entry name" value="OB_RNB"/>
    <property type="match status" value="1"/>
</dbReference>
<dbReference type="GO" id="GO:0003723">
    <property type="term" value="F:RNA binding"/>
    <property type="evidence" value="ECO:0007669"/>
    <property type="project" value="UniProtKB-UniRule"/>
</dbReference>
<keyword evidence="3 8" id="KW-0963">Cytoplasm</keyword>
<dbReference type="InterPro" id="IPR003029">
    <property type="entry name" value="S1_domain"/>
</dbReference>
<dbReference type="NCBIfam" id="TIGR02063">
    <property type="entry name" value="RNase_R"/>
    <property type="match status" value="1"/>
</dbReference>
<dbReference type="HAMAP" id="MF_01895">
    <property type="entry name" value="RNase_R"/>
    <property type="match status" value="1"/>
</dbReference>
<evidence type="ECO:0000256" key="3">
    <source>
        <dbReference type="ARBA" id="ARBA00022490"/>
    </source>
</evidence>
<dbReference type="InterPro" id="IPR001900">
    <property type="entry name" value="RNase_II/R"/>
</dbReference>
<comment type="catalytic activity">
    <reaction evidence="1 8">
        <text>Exonucleolytic cleavage in the 3'- to 5'-direction to yield nucleoside 5'-phosphates.</text>
        <dbReference type="EC" id="3.1.13.1"/>
    </reaction>
</comment>
<evidence type="ECO:0000259" key="9">
    <source>
        <dbReference type="PROSITE" id="PS50126"/>
    </source>
</evidence>
<keyword evidence="5 8" id="KW-0378">Hydrolase</keyword>
<dbReference type="EMBL" id="QMIF01000004">
    <property type="protein sequence ID" value="TVM34673.1"/>
    <property type="molecule type" value="Genomic_DNA"/>
</dbReference>
<dbReference type="SUPFAM" id="SSF50249">
    <property type="entry name" value="Nucleic acid-binding proteins"/>
    <property type="match status" value="3"/>
</dbReference>
<name>A0A6P1ZKT6_9BACT</name>